<feature type="region of interest" description="Disordered" evidence="1">
    <location>
        <begin position="35"/>
        <end position="54"/>
    </location>
</feature>
<proteinExistence type="predicted"/>
<name>A0AAD0YUB3_CHRNA</name>
<dbReference type="Proteomes" id="UP000278288">
    <property type="component" value="Chromosome"/>
</dbReference>
<keyword evidence="3" id="KW-1185">Reference proteome</keyword>
<evidence type="ECO:0000313" key="2">
    <source>
        <dbReference type="EMBL" id="AZA93106.1"/>
    </source>
</evidence>
<dbReference type="RefSeq" id="WP_123859791.1">
    <property type="nucleotide sequence ID" value="NZ_CP033923.1"/>
</dbReference>
<protein>
    <recommendedName>
        <fullName evidence="4">Lipoprotein</fullName>
    </recommendedName>
</protein>
<dbReference type="EMBL" id="CP033923">
    <property type="protein sequence ID" value="AZA93106.1"/>
    <property type="molecule type" value="Genomic_DNA"/>
</dbReference>
<dbReference type="KEGG" id="cnk:EG343_22120"/>
<evidence type="ECO:0008006" key="4">
    <source>
        <dbReference type="Google" id="ProtNLM"/>
    </source>
</evidence>
<dbReference type="PROSITE" id="PS51257">
    <property type="entry name" value="PROKAR_LIPOPROTEIN"/>
    <property type="match status" value="1"/>
</dbReference>
<dbReference type="AlphaFoldDB" id="A0AAD0YUB3"/>
<evidence type="ECO:0000313" key="3">
    <source>
        <dbReference type="Proteomes" id="UP000278288"/>
    </source>
</evidence>
<evidence type="ECO:0000256" key="1">
    <source>
        <dbReference type="SAM" id="MobiDB-lite"/>
    </source>
</evidence>
<organism evidence="2 3">
    <name type="scientific">Chryseobacterium nakagawai</name>
    <dbReference type="NCBI Taxonomy" id="1241982"/>
    <lineage>
        <taxon>Bacteria</taxon>
        <taxon>Pseudomonadati</taxon>
        <taxon>Bacteroidota</taxon>
        <taxon>Flavobacteriia</taxon>
        <taxon>Flavobacteriales</taxon>
        <taxon>Weeksellaceae</taxon>
        <taxon>Chryseobacterium group</taxon>
        <taxon>Chryseobacterium</taxon>
    </lineage>
</organism>
<gene>
    <name evidence="2" type="ORF">EG343_22120</name>
</gene>
<accession>A0AAD0YUB3</accession>
<sequence>MNKLVLPFVFFALISCKKAPEPNNTNQNAVKAQDTLVSSKPAQETAEPANESSANTQYVSLPFNYEEYKKTCIQEGSPDCSKKYPVLGQLESDKIIKIIGITEGSPESIFQIQSASGSPINIYVLNFEGDSNSQELITVNNDKIISRQSIGYAMPEEETYETFIMNPDMTVDIYEISFTDSSNKKKKEKYKIAPTGKISKI</sequence>
<reference evidence="2 3" key="1">
    <citation type="submission" date="2018-11" db="EMBL/GenBank/DDBJ databases">
        <title>Proposal to divide the Flavobacteriaceae and reorganize its genera based on Amino Acid Identity values calculated from whole genome sequences.</title>
        <authorList>
            <person name="Nicholson A.C."/>
            <person name="Gulvik C.A."/>
            <person name="Whitney A.M."/>
            <person name="Humrighouse B.W."/>
            <person name="Bell M."/>
            <person name="Holmes B."/>
            <person name="Steigerwalt A.G."/>
            <person name="Villarma A."/>
            <person name="Sheth M."/>
            <person name="Batra D."/>
            <person name="Pryor J."/>
            <person name="Bernardet J.-F."/>
            <person name="Hugo C."/>
            <person name="Kampfer P."/>
            <person name="Newman J."/>
            <person name="McQuiston J.R."/>
        </authorList>
    </citation>
    <scope>NUCLEOTIDE SEQUENCE [LARGE SCALE GENOMIC DNA]</scope>
    <source>
        <strain evidence="2 3">G0041</strain>
    </source>
</reference>